<dbReference type="AlphaFoldDB" id="A0A4U1BVS7"/>
<dbReference type="InterPro" id="IPR026444">
    <property type="entry name" value="Secre_tail"/>
</dbReference>
<dbReference type="OrthoDB" id="740055at2"/>
<feature type="signal peptide" evidence="1">
    <location>
        <begin position="1"/>
        <end position="21"/>
    </location>
</feature>
<gene>
    <name evidence="2" type="ORF">FA046_12625</name>
</gene>
<keyword evidence="1" id="KW-0732">Signal</keyword>
<organism evidence="2 3">
    <name type="scientific">Pedobacter cryophilus</name>
    <dbReference type="NCBI Taxonomy" id="2571271"/>
    <lineage>
        <taxon>Bacteria</taxon>
        <taxon>Pseudomonadati</taxon>
        <taxon>Bacteroidota</taxon>
        <taxon>Sphingobacteriia</taxon>
        <taxon>Sphingobacteriales</taxon>
        <taxon>Sphingobacteriaceae</taxon>
        <taxon>Pedobacter</taxon>
    </lineage>
</organism>
<dbReference type="Proteomes" id="UP000308181">
    <property type="component" value="Unassembled WGS sequence"/>
</dbReference>
<reference evidence="2 3" key="1">
    <citation type="submission" date="2019-04" db="EMBL/GenBank/DDBJ databases">
        <title>Pedobacter sp. AR-3-17 sp. nov., isolated from Arctic soil.</title>
        <authorList>
            <person name="Dahal R.H."/>
            <person name="Kim D.-U."/>
        </authorList>
    </citation>
    <scope>NUCLEOTIDE SEQUENCE [LARGE SCALE GENOMIC DNA]</scope>
    <source>
        <strain evidence="2 3">AR-3-17</strain>
    </source>
</reference>
<dbReference type="RefSeq" id="WP_136826879.1">
    <property type="nucleotide sequence ID" value="NZ_SWBP01000004.1"/>
</dbReference>
<name>A0A4U1BVS7_9SPHI</name>
<evidence type="ECO:0000313" key="2">
    <source>
        <dbReference type="EMBL" id="TKB96915.1"/>
    </source>
</evidence>
<dbReference type="EMBL" id="SWBP01000004">
    <property type="protein sequence ID" value="TKB96915.1"/>
    <property type="molecule type" value="Genomic_DNA"/>
</dbReference>
<dbReference type="NCBIfam" id="TIGR04183">
    <property type="entry name" value="Por_Secre_tail"/>
    <property type="match status" value="1"/>
</dbReference>
<protein>
    <submittedName>
        <fullName evidence="2">T9SS type A sorting domain-containing protein</fullName>
    </submittedName>
</protein>
<accession>A0A4U1BVS7</accession>
<evidence type="ECO:0000256" key="1">
    <source>
        <dbReference type="SAM" id="SignalP"/>
    </source>
</evidence>
<feature type="chain" id="PRO_5020357848" evidence="1">
    <location>
        <begin position="22"/>
        <end position="560"/>
    </location>
</feature>
<keyword evidence="3" id="KW-1185">Reference proteome</keyword>
<evidence type="ECO:0000313" key="3">
    <source>
        <dbReference type="Proteomes" id="UP000308181"/>
    </source>
</evidence>
<proteinExistence type="predicted"/>
<sequence>MKKKLLFICASLVASSFVALAQFTAGNVVVYRYGDGGTYTNGQLAPTFLDEYTAAGVLVKTHGVPSVTNGLNKGLTGLLKLGSGLYQQEGMSTLSQDGKYITIFGYNAAVGATVPTTADGLVVGVISADGKINTTTTLSNAATVGLGAPRSAVVDGNNIWANGFQNGVQYATLGATTSIQVNTSTQNSPRTLGIFNDNLYAPTGASDKLAFQSPLPTSAAAFQTKIMSSVSTGVNPTTNQIVAFPIGNRILIYTIDDGSTTGNTIRRYNTNSAGDTWLTLGTAISSSPQTDLAKSITGVSTVVGANTVIKLYVTTWGDSGAGVVSSKLLTFTDTYVTPTTNPSTPTTSALTTLATAPAGTVFRSVTMAPQGSAAVGTGVLPVSLTSFGGQKQGDAIQLNWTTASEKNNSHFDILRSIDGKKFLNIGKVAGKGNSDAKVDYTFLDQNPLGGTNYYQLNQVDFDGKSSKSDVKAIESGIKTTELTVYANKNTNEVGVSIFSANSTTADFKIFDISGRELLNKSISLNKGYNSFNLPLQLGNGVFVTTLRTPVETISKKFINQ</sequence>
<comment type="caution">
    <text evidence="2">The sequence shown here is derived from an EMBL/GenBank/DDBJ whole genome shotgun (WGS) entry which is preliminary data.</text>
</comment>